<reference evidence="7" key="1">
    <citation type="journal article" date="2019" name="Sci. Rep.">
        <title>Draft genome of Tanacetum cinerariifolium, the natural source of mosquito coil.</title>
        <authorList>
            <person name="Yamashiro T."/>
            <person name="Shiraishi A."/>
            <person name="Satake H."/>
            <person name="Nakayama K."/>
        </authorList>
    </citation>
    <scope>NUCLEOTIDE SEQUENCE</scope>
</reference>
<feature type="compositionally biased region" description="Polar residues" evidence="6">
    <location>
        <begin position="1"/>
        <end position="15"/>
    </location>
</feature>
<dbReference type="GO" id="GO:0030272">
    <property type="term" value="F:5-formyltetrahydrofolate cyclo-ligase activity"/>
    <property type="evidence" value="ECO:0007669"/>
    <property type="project" value="UniProtKB-EC"/>
</dbReference>
<dbReference type="InterPro" id="IPR024185">
    <property type="entry name" value="FTHF_cligase-like_sf"/>
</dbReference>
<feature type="region of interest" description="Disordered" evidence="6">
    <location>
        <begin position="423"/>
        <end position="467"/>
    </location>
</feature>
<dbReference type="InterPro" id="IPR002698">
    <property type="entry name" value="FTHF_cligase"/>
</dbReference>
<protein>
    <recommendedName>
        <fullName evidence="5">5-formyltetrahydrofolate cyclo-ligase</fullName>
        <ecNumber evidence="5">6.3.3.2</ecNumber>
    </recommendedName>
</protein>
<dbReference type="AntiFam" id="ANF00237">
    <property type="entry name" value="Shadow ORF (opposite ahcY)"/>
</dbReference>
<sequence>MTSDPRIPRSTSEATAPSAPGKADLRQQLLTARRAIDAATRAQWDGAIARQVVAWWQANRPATLGVYWPLQGEPDLSAAYAQLERLGARLLLPVVVARDAALEFSDWRVGEAMVKDAMGVAVPADLRLRAYPAALLVPCLGFNAGGYRLGYGGGFYDRTLARAPRPHTVGIAYARLQVAFAADLHDLRHHVQSERLDRCRVVAEAGQFQAHPAGDFRAAHVGKPHQLRVVQNRHDARHDRDVDAQLAGLFHELEIRVRIIKILGDRGVGAGLDLALERQQVVLRRTRLRVHLGVRRHFDMEPVARFLADELDQLAGVAELAGRAVTAGQVAAQRHDAADVVRLEFVQDGADRRAGAAHARQVRCGVLAGGQDFHHRVERAALGAAAGAEGHGKILGFQLGQPGARRQGPGNYAVQQCATDGGQEAVDAKAGHELRRQPERKAIDDEDKQAQRHDGHGQRQDHEHGADQRIDQGQYESGKEGGANACDIDGMHQHIHTDRIFAGVGVQLDLGDGLVRKRRAHHVRRVARAATEVHQAAFGQQDDALTRREDHVIDLRLDVFPSVFLERGNIDLVIEVADVADDGLVLHLEHVLFGQDVIVAGAGDENVAVFGSVIHGHHAVAFHRGLQRADRIDLGHPHLRRQRAHGLGRTLADVAVTGNHGHLAGDHDVGGALDTIDQRFAATVQVVEFRLGHGIVDVNGREGQLAVLVHLVQAVHAGGGFFGHAQDFRQAFRVPGRVDQQVLLDRVVQADFFFRGRVGQHRQIGFRAHAQVQQQRGVAAIVEDHVRVDSLAVDTRPFEDAVRVFPVVVQRLALDGKHRRARSSDGGGSMVLRGIDVARGPAHLRAQGFQGLDQHRGLDGHVDRPGNARAFQGLRCREFFADGHQARHFRFSDLDFFVAPCSQADIGDGVVVLRFEYGVHHALLSVRKK</sequence>
<evidence type="ECO:0000256" key="4">
    <source>
        <dbReference type="ARBA" id="ARBA00036539"/>
    </source>
</evidence>
<dbReference type="PANTHER" id="PTHR23407:SF1">
    <property type="entry name" value="5-FORMYLTETRAHYDROFOLATE CYCLO-LIGASE"/>
    <property type="match status" value="1"/>
</dbReference>
<dbReference type="Gene3D" id="3.40.50.10420">
    <property type="entry name" value="NagB/RpiA/CoA transferase-like"/>
    <property type="match status" value="1"/>
</dbReference>
<dbReference type="SUPFAM" id="SSF100950">
    <property type="entry name" value="NagB/RpiA/CoA transferase-like"/>
    <property type="match status" value="1"/>
</dbReference>
<dbReference type="EMBL" id="BKCJ010000004">
    <property type="protein sequence ID" value="GEU28354.1"/>
    <property type="molecule type" value="Genomic_DNA"/>
</dbReference>
<comment type="caution">
    <text evidence="7">The sequence shown here is derived from an EMBL/GenBank/DDBJ whole genome shotgun (WGS) entry which is preliminary data.</text>
</comment>
<dbReference type="PANTHER" id="PTHR23407">
    <property type="entry name" value="ATPASE INHIBITOR/5-FORMYLTETRAHYDROFOLATE CYCLO-LIGASE"/>
    <property type="match status" value="1"/>
</dbReference>
<dbReference type="NCBIfam" id="TIGR02727">
    <property type="entry name" value="MTHFS_bact"/>
    <property type="match status" value="1"/>
</dbReference>
<dbReference type="EC" id="6.3.3.2" evidence="5"/>
<feature type="region of interest" description="Disordered" evidence="6">
    <location>
        <begin position="1"/>
        <end position="21"/>
    </location>
</feature>
<dbReference type="GO" id="GO:0005524">
    <property type="term" value="F:ATP binding"/>
    <property type="evidence" value="ECO:0007669"/>
    <property type="project" value="UniProtKB-KW"/>
</dbReference>
<evidence type="ECO:0000256" key="5">
    <source>
        <dbReference type="ARBA" id="ARBA00038966"/>
    </source>
</evidence>
<evidence type="ECO:0000256" key="6">
    <source>
        <dbReference type="SAM" id="MobiDB-lite"/>
    </source>
</evidence>
<dbReference type="GO" id="GO:0035999">
    <property type="term" value="P:tetrahydrofolate interconversion"/>
    <property type="evidence" value="ECO:0007669"/>
    <property type="project" value="TreeGrafter"/>
</dbReference>
<dbReference type="AlphaFoldDB" id="A0A699GEN9"/>
<feature type="compositionally biased region" description="Basic and acidic residues" evidence="6">
    <location>
        <begin position="426"/>
        <end position="467"/>
    </location>
</feature>
<comment type="catalytic activity">
    <reaction evidence="4">
        <text>(6S)-5-formyl-5,6,7,8-tetrahydrofolate + ATP = (6R)-5,10-methenyltetrahydrofolate + ADP + phosphate</text>
        <dbReference type="Rhea" id="RHEA:10488"/>
        <dbReference type="ChEBI" id="CHEBI:30616"/>
        <dbReference type="ChEBI" id="CHEBI:43474"/>
        <dbReference type="ChEBI" id="CHEBI:57455"/>
        <dbReference type="ChEBI" id="CHEBI:57457"/>
        <dbReference type="ChEBI" id="CHEBI:456216"/>
        <dbReference type="EC" id="6.3.3.2"/>
    </reaction>
</comment>
<organism evidence="7">
    <name type="scientific">Tanacetum cinerariifolium</name>
    <name type="common">Dalmatian daisy</name>
    <name type="synonym">Chrysanthemum cinerariifolium</name>
    <dbReference type="NCBI Taxonomy" id="118510"/>
    <lineage>
        <taxon>Eukaryota</taxon>
        <taxon>Viridiplantae</taxon>
        <taxon>Streptophyta</taxon>
        <taxon>Embryophyta</taxon>
        <taxon>Tracheophyta</taxon>
        <taxon>Spermatophyta</taxon>
        <taxon>Magnoliopsida</taxon>
        <taxon>eudicotyledons</taxon>
        <taxon>Gunneridae</taxon>
        <taxon>Pentapetalae</taxon>
        <taxon>asterids</taxon>
        <taxon>campanulids</taxon>
        <taxon>Asterales</taxon>
        <taxon>Asteraceae</taxon>
        <taxon>Asteroideae</taxon>
        <taxon>Anthemideae</taxon>
        <taxon>Anthemidinae</taxon>
        <taxon>Tanacetum</taxon>
    </lineage>
</organism>
<gene>
    <name evidence="7" type="ORF">Tci_000332</name>
</gene>
<evidence type="ECO:0000256" key="3">
    <source>
        <dbReference type="ARBA" id="ARBA00022840"/>
    </source>
</evidence>
<name>A0A699GEN9_TANCI</name>
<evidence type="ECO:0000256" key="2">
    <source>
        <dbReference type="ARBA" id="ARBA00022741"/>
    </source>
</evidence>
<keyword evidence="2" id="KW-0547">Nucleotide-binding</keyword>
<dbReference type="Pfam" id="PF01812">
    <property type="entry name" value="5-FTHF_cyc-lig"/>
    <property type="match status" value="1"/>
</dbReference>
<evidence type="ECO:0000256" key="1">
    <source>
        <dbReference type="ARBA" id="ARBA00010638"/>
    </source>
</evidence>
<comment type="similarity">
    <text evidence="1">Belongs to the 5-formyltetrahydrofolate cyclo-ligase family.</text>
</comment>
<keyword evidence="3" id="KW-0067">ATP-binding</keyword>
<dbReference type="InterPro" id="IPR037171">
    <property type="entry name" value="NagB/RpiA_transferase-like"/>
</dbReference>
<proteinExistence type="inferred from homology"/>
<accession>A0A699GEN9</accession>
<dbReference type="GO" id="GO:0009396">
    <property type="term" value="P:folic acid-containing compound biosynthetic process"/>
    <property type="evidence" value="ECO:0007669"/>
    <property type="project" value="TreeGrafter"/>
</dbReference>
<evidence type="ECO:0000313" key="7">
    <source>
        <dbReference type="EMBL" id="GEU28354.1"/>
    </source>
</evidence>